<evidence type="ECO:0000256" key="5">
    <source>
        <dbReference type="ARBA" id="ARBA00022553"/>
    </source>
</evidence>
<dbReference type="InterPro" id="IPR036890">
    <property type="entry name" value="HATPase_C_sf"/>
</dbReference>
<dbReference type="NCBIfam" id="TIGR00229">
    <property type="entry name" value="sensory_box"/>
    <property type="match status" value="1"/>
</dbReference>
<name>A0A424YFD1_9FIRM</name>
<dbReference type="GO" id="GO:0004721">
    <property type="term" value="F:phosphoprotein phosphatase activity"/>
    <property type="evidence" value="ECO:0007669"/>
    <property type="project" value="TreeGrafter"/>
</dbReference>
<evidence type="ECO:0000256" key="4">
    <source>
        <dbReference type="ARBA" id="ARBA00022475"/>
    </source>
</evidence>
<keyword evidence="4" id="KW-1003">Cell membrane</keyword>
<dbReference type="GO" id="GO:0005886">
    <property type="term" value="C:plasma membrane"/>
    <property type="evidence" value="ECO:0007669"/>
    <property type="project" value="UniProtKB-SubCell"/>
</dbReference>
<dbReference type="SUPFAM" id="SSF103190">
    <property type="entry name" value="Sensory domain-like"/>
    <property type="match status" value="1"/>
</dbReference>
<evidence type="ECO:0000256" key="1">
    <source>
        <dbReference type="ARBA" id="ARBA00000085"/>
    </source>
</evidence>
<feature type="domain" description="Histidine kinase" evidence="15">
    <location>
        <begin position="373"/>
        <end position="591"/>
    </location>
</feature>
<accession>A0A424YFD1</accession>
<dbReference type="InterPro" id="IPR050351">
    <property type="entry name" value="BphY/WalK/GraS-like"/>
</dbReference>
<reference evidence="19 20" key="1">
    <citation type="submission" date="2018-08" db="EMBL/GenBank/DDBJ databases">
        <title>The metabolism and importance of syntrophic acetate oxidation coupled to methane or sulfide production in haloalkaline environments.</title>
        <authorList>
            <person name="Timmers P.H.A."/>
            <person name="Vavourakis C.D."/>
            <person name="Sorokin D.Y."/>
            <person name="Sinninghe Damste J.S."/>
            <person name="Muyzer G."/>
            <person name="Stams A.J.M."/>
            <person name="Plugge C.M."/>
        </authorList>
    </citation>
    <scope>NUCLEOTIDE SEQUENCE [LARGE SCALE GENOMIC DNA]</scope>
    <source>
        <strain evidence="19">MSAO_Bac1</strain>
    </source>
</reference>
<evidence type="ECO:0000256" key="6">
    <source>
        <dbReference type="ARBA" id="ARBA00022679"/>
    </source>
</evidence>
<dbReference type="Pfam" id="PF16736">
    <property type="entry name" value="sCache_like"/>
    <property type="match status" value="1"/>
</dbReference>
<sequence>MRKSIRGKLIFTYLLLIVIVILILGLFLLNFLRDNYLKNLQDSLYAQAGLVAHLAGDTFESPGGEAYLKEMAVELSREVGVRVTLMDGEGKVLGDSDEDPALMENHINRREIKKALEEGVGVVSRFSKTLDTDMLYLAVPVKGEEAAVTGFVRVALPLTEVNQALQRIWIIIAGFIIAASLISGIVGLKFAASITRPLEEMTEKAKEIARGNFNERIYTPEENEIGQLGEAFNYMARTLKEKVNEILKGKNQLESLLSSVSSGIILLDREGKIVLSNPAAEAIISFSHQEVAGRSHLSLIRDYKLSRKVEKVMEKGQVDSLELTLNYPYEKILEVNLAPVKDARGEVTGQVMVFHDITEIRRLEKIRRDFIANVSHELRTPVTAVKGFAETLLEEDTLKDPQAVKEFASIINQEGERLNRLIGDLLELSKIEGQGSMTFAPVDLKGVAEETVKKMKRAANLKELDLELEIPSSPLYVLGDEDKIHQVFSNLLDNSIKYTPGGGKIRVVLEEEENQLKVLVEDTGMGIPQEEIPRIFERFYRVDKTRSRKYGGTGLGLTIVKHIVEAHHGSIWVESIPSRGTRFYFTLPRRSPQE</sequence>
<feature type="domain" description="PAS" evidence="16">
    <location>
        <begin position="249"/>
        <end position="297"/>
    </location>
</feature>
<proteinExistence type="predicted"/>
<evidence type="ECO:0000256" key="12">
    <source>
        <dbReference type="ARBA" id="ARBA00023012"/>
    </source>
</evidence>
<evidence type="ECO:0000256" key="7">
    <source>
        <dbReference type="ARBA" id="ARBA00022692"/>
    </source>
</evidence>
<dbReference type="InterPro" id="IPR000014">
    <property type="entry name" value="PAS"/>
</dbReference>
<dbReference type="GO" id="GO:0005524">
    <property type="term" value="F:ATP binding"/>
    <property type="evidence" value="ECO:0007669"/>
    <property type="project" value="UniProtKB-KW"/>
</dbReference>
<dbReference type="Gene3D" id="3.30.450.20">
    <property type="entry name" value="PAS domain"/>
    <property type="match status" value="2"/>
</dbReference>
<dbReference type="InterPro" id="IPR031967">
    <property type="entry name" value="PhoR_single_Cache-like_dom"/>
</dbReference>
<dbReference type="GO" id="GO:0000155">
    <property type="term" value="F:phosphorelay sensor kinase activity"/>
    <property type="evidence" value="ECO:0007669"/>
    <property type="project" value="InterPro"/>
</dbReference>
<dbReference type="PRINTS" id="PR00344">
    <property type="entry name" value="BCTRLSENSOR"/>
</dbReference>
<evidence type="ECO:0000256" key="8">
    <source>
        <dbReference type="ARBA" id="ARBA00022741"/>
    </source>
</evidence>
<evidence type="ECO:0000256" key="3">
    <source>
        <dbReference type="ARBA" id="ARBA00012438"/>
    </source>
</evidence>
<comment type="caution">
    <text evidence="19">The sequence shown here is derived from an EMBL/GenBank/DDBJ whole genome shotgun (WGS) entry which is preliminary data.</text>
</comment>
<dbReference type="Pfam" id="PF02518">
    <property type="entry name" value="HATPase_c"/>
    <property type="match status" value="1"/>
</dbReference>
<evidence type="ECO:0000259" key="15">
    <source>
        <dbReference type="PROSITE" id="PS50109"/>
    </source>
</evidence>
<dbReference type="InterPro" id="IPR029151">
    <property type="entry name" value="Sensor-like_sf"/>
</dbReference>
<dbReference type="EC" id="2.7.13.3" evidence="3"/>
<keyword evidence="8" id="KW-0547">Nucleotide-binding</keyword>
<dbReference type="InterPro" id="IPR005467">
    <property type="entry name" value="His_kinase_dom"/>
</dbReference>
<dbReference type="InterPro" id="IPR013656">
    <property type="entry name" value="PAS_4"/>
</dbReference>
<dbReference type="PROSITE" id="PS50885">
    <property type="entry name" value="HAMP"/>
    <property type="match status" value="1"/>
</dbReference>
<keyword evidence="6" id="KW-0808">Transferase</keyword>
<keyword evidence="5" id="KW-0597">Phosphoprotein</keyword>
<dbReference type="Pfam" id="PF00512">
    <property type="entry name" value="HisKA"/>
    <property type="match status" value="1"/>
</dbReference>
<dbReference type="Proteomes" id="UP000285138">
    <property type="component" value="Unassembled WGS sequence"/>
</dbReference>
<dbReference type="GO" id="GO:0016036">
    <property type="term" value="P:cellular response to phosphate starvation"/>
    <property type="evidence" value="ECO:0007669"/>
    <property type="project" value="TreeGrafter"/>
</dbReference>
<comment type="catalytic activity">
    <reaction evidence="1">
        <text>ATP + protein L-histidine = ADP + protein N-phospho-L-histidine.</text>
        <dbReference type="EC" id="2.7.13.3"/>
    </reaction>
</comment>
<dbReference type="NCBIfam" id="NF046044">
    <property type="entry name" value="PnpS"/>
    <property type="match status" value="1"/>
</dbReference>
<keyword evidence="7 14" id="KW-0812">Transmembrane</keyword>
<dbReference type="Pfam" id="PF08448">
    <property type="entry name" value="PAS_4"/>
    <property type="match status" value="1"/>
</dbReference>
<dbReference type="Gene3D" id="1.10.8.500">
    <property type="entry name" value="HAMP domain in histidine kinase"/>
    <property type="match status" value="1"/>
</dbReference>
<evidence type="ECO:0000256" key="10">
    <source>
        <dbReference type="ARBA" id="ARBA00022840"/>
    </source>
</evidence>
<dbReference type="InterPro" id="IPR003660">
    <property type="entry name" value="HAMP_dom"/>
</dbReference>
<dbReference type="PROSITE" id="PS50113">
    <property type="entry name" value="PAC"/>
    <property type="match status" value="1"/>
</dbReference>
<keyword evidence="10" id="KW-0067">ATP-binding</keyword>
<keyword evidence="9 19" id="KW-0418">Kinase</keyword>
<dbReference type="InterPro" id="IPR003594">
    <property type="entry name" value="HATPase_dom"/>
</dbReference>
<dbReference type="SMART" id="SM00304">
    <property type="entry name" value="HAMP"/>
    <property type="match status" value="1"/>
</dbReference>
<feature type="domain" description="HAMP" evidence="18">
    <location>
        <begin position="192"/>
        <end position="244"/>
    </location>
</feature>
<dbReference type="Gene3D" id="1.10.287.130">
    <property type="match status" value="1"/>
</dbReference>
<dbReference type="InterPro" id="IPR004358">
    <property type="entry name" value="Sig_transdc_His_kin-like_C"/>
</dbReference>
<dbReference type="InterPro" id="IPR036097">
    <property type="entry name" value="HisK_dim/P_sf"/>
</dbReference>
<dbReference type="SMART" id="SM00388">
    <property type="entry name" value="HisKA"/>
    <property type="match status" value="1"/>
</dbReference>
<evidence type="ECO:0000313" key="19">
    <source>
        <dbReference type="EMBL" id="RQD76437.1"/>
    </source>
</evidence>
<dbReference type="FunFam" id="3.30.565.10:FF:000006">
    <property type="entry name" value="Sensor histidine kinase WalK"/>
    <property type="match status" value="1"/>
</dbReference>
<evidence type="ECO:0000256" key="13">
    <source>
        <dbReference type="ARBA" id="ARBA00023136"/>
    </source>
</evidence>
<organism evidence="19 20">
    <name type="scientific">Candidatus Syntrophonatronum acetioxidans</name>
    <dbReference type="NCBI Taxonomy" id="1795816"/>
    <lineage>
        <taxon>Bacteria</taxon>
        <taxon>Bacillati</taxon>
        <taxon>Bacillota</taxon>
        <taxon>Clostridia</taxon>
        <taxon>Eubacteriales</taxon>
        <taxon>Syntrophomonadaceae</taxon>
        <taxon>Candidatus Syntrophonatronum</taxon>
    </lineage>
</organism>
<dbReference type="SUPFAM" id="SSF47384">
    <property type="entry name" value="Homodimeric domain of signal transducing histidine kinase"/>
    <property type="match status" value="1"/>
</dbReference>
<dbReference type="PROSITE" id="PS50109">
    <property type="entry name" value="HIS_KIN"/>
    <property type="match status" value="1"/>
</dbReference>
<dbReference type="CDD" id="cd06225">
    <property type="entry name" value="HAMP"/>
    <property type="match status" value="1"/>
</dbReference>
<dbReference type="InterPro" id="IPR035965">
    <property type="entry name" value="PAS-like_dom_sf"/>
</dbReference>
<evidence type="ECO:0000256" key="14">
    <source>
        <dbReference type="SAM" id="Phobius"/>
    </source>
</evidence>
<dbReference type="EMBL" id="QZAA01000117">
    <property type="protein sequence ID" value="RQD76437.1"/>
    <property type="molecule type" value="Genomic_DNA"/>
</dbReference>
<dbReference type="SMART" id="SM00091">
    <property type="entry name" value="PAS"/>
    <property type="match status" value="1"/>
</dbReference>
<gene>
    <name evidence="19" type="ORF">D5R97_04420</name>
</gene>
<feature type="transmembrane region" description="Helical" evidence="14">
    <location>
        <begin position="12"/>
        <end position="32"/>
    </location>
</feature>
<dbReference type="FunFam" id="1.10.287.130:FF:000008">
    <property type="entry name" value="Two-component sensor histidine kinase"/>
    <property type="match status" value="1"/>
</dbReference>
<dbReference type="SUPFAM" id="SSF55874">
    <property type="entry name" value="ATPase domain of HSP90 chaperone/DNA topoisomerase II/histidine kinase"/>
    <property type="match status" value="1"/>
</dbReference>
<feature type="domain" description="PAC" evidence="17">
    <location>
        <begin position="319"/>
        <end position="369"/>
    </location>
</feature>
<evidence type="ECO:0000256" key="9">
    <source>
        <dbReference type="ARBA" id="ARBA00022777"/>
    </source>
</evidence>
<evidence type="ECO:0000313" key="20">
    <source>
        <dbReference type="Proteomes" id="UP000285138"/>
    </source>
</evidence>
<evidence type="ECO:0000259" key="16">
    <source>
        <dbReference type="PROSITE" id="PS50112"/>
    </source>
</evidence>
<dbReference type="CDD" id="cd00082">
    <property type="entry name" value="HisKA"/>
    <property type="match status" value="1"/>
</dbReference>
<dbReference type="SMART" id="SM00387">
    <property type="entry name" value="HATPase_c"/>
    <property type="match status" value="1"/>
</dbReference>
<comment type="subcellular location">
    <subcellularLocation>
        <location evidence="2">Cell membrane</location>
        <topology evidence="2">Multi-pass membrane protein</topology>
    </subcellularLocation>
</comment>
<dbReference type="CDD" id="cd00130">
    <property type="entry name" value="PAS"/>
    <property type="match status" value="1"/>
</dbReference>
<dbReference type="InterPro" id="IPR003661">
    <property type="entry name" value="HisK_dim/P_dom"/>
</dbReference>
<dbReference type="AlphaFoldDB" id="A0A424YFD1"/>
<protein>
    <recommendedName>
        <fullName evidence="3">histidine kinase</fullName>
        <ecNumber evidence="3">2.7.13.3</ecNumber>
    </recommendedName>
</protein>
<dbReference type="SUPFAM" id="SSF55785">
    <property type="entry name" value="PYP-like sensor domain (PAS domain)"/>
    <property type="match status" value="1"/>
</dbReference>
<feature type="transmembrane region" description="Helical" evidence="14">
    <location>
        <begin position="168"/>
        <end position="191"/>
    </location>
</feature>
<keyword evidence="13 14" id="KW-0472">Membrane</keyword>
<evidence type="ECO:0000256" key="2">
    <source>
        <dbReference type="ARBA" id="ARBA00004651"/>
    </source>
</evidence>
<dbReference type="PROSITE" id="PS50112">
    <property type="entry name" value="PAS"/>
    <property type="match status" value="1"/>
</dbReference>
<keyword evidence="12" id="KW-0902">Two-component regulatory system</keyword>
<dbReference type="PANTHER" id="PTHR45453:SF1">
    <property type="entry name" value="PHOSPHATE REGULON SENSOR PROTEIN PHOR"/>
    <property type="match status" value="1"/>
</dbReference>
<dbReference type="InterPro" id="IPR000700">
    <property type="entry name" value="PAS-assoc_C"/>
</dbReference>
<dbReference type="CDD" id="cd00075">
    <property type="entry name" value="HATPase"/>
    <property type="match status" value="1"/>
</dbReference>
<evidence type="ECO:0000259" key="17">
    <source>
        <dbReference type="PROSITE" id="PS50113"/>
    </source>
</evidence>
<evidence type="ECO:0000256" key="11">
    <source>
        <dbReference type="ARBA" id="ARBA00022989"/>
    </source>
</evidence>
<dbReference type="Gene3D" id="3.30.565.10">
    <property type="entry name" value="Histidine kinase-like ATPase, C-terminal domain"/>
    <property type="match status" value="1"/>
</dbReference>
<keyword evidence="11 14" id="KW-1133">Transmembrane helix</keyword>
<evidence type="ECO:0000259" key="18">
    <source>
        <dbReference type="PROSITE" id="PS50885"/>
    </source>
</evidence>
<dbReference type="PANTHER" id="PTHR45453">
    <property type="entry name" value="PHOSPHATE REGULON SENSOR PROTEIN PHOR"/>
    <property type="match status" value="1"/>
</dbReference>
<dbReference type="Pfam" id="PF00672">
    <property type="entry name" value="HAMP"/>
    <property type="match status" value="1"/>
</dbReference>
<dbReference type="SUPFAM" id="SSF158472">
    <property type="entry name" value="HAMP domain-like"/>
    <property type="match status" value="1"/>
</dbReference>